<dbReference type="AlphaFoldDB" id="A0A067KRY4"/>
<evidence type="ECO:0000313" key="2">
    <source>
        <dbReference type="Proteomes" id="UP000027138"/>
    </source>
</evidence>
<evidence type="ECO:0000313" key="1">
    <source>
        <dbReference type="EMBL" id="KDP35050.1"/>
    </source>
</evidence>
<dbReference type="Proteomes" id="UP000027138">
    <property type="component" value="Unassembled WGS sequence"/>
</dbReference>
<reference evidence="1 2" key="1">
    <citation type="journal article" date="2014" name="PLoS ONE">
        <title>Global Analysis of Gene Expression Profiles in Physic Nut (Jatropha curcas L.) Seedlings Exposed to Salt Stress.</title>
        <authorList>
            <person name="Zhang L."/>
            <person name="Zhang C."/>
            <person name="Wu P."/>
            <person name="Chen Y."/>
            <person name="Li M."/>
            <person name="Jiang H."/>
            <person name="Wu G."/>
        </authorList>
    </citation>
    <scope>NUCLEOTIDE SEQUENCE [LARGE SCALE GENOMIC DNA]</scope>
    <source>
        <strain evidence="2">cv. GZQX0401</strain>
        <tissue evidence="1">Young leaves</tissue>
    </source>
</reference>
<sequence length="86" mass="9700">MQMGEPISPYMVDGIVDRPNKPVVTHFIPISHKQGTTISQHNDRGEKTLVLILIHRSNRRARMILSQKHATNHGFSGKTIDSIVFV</sequence>
<dbReference type="EMBL" id="KK914500">
    <property type="protein sequence ID" value="KDP35050.1"/>
    <property type="molecule type" value="Genomic_DNA"/>
</dbReference>
<keyword evidence="2" id="KW-1185">Reference proteome</keyword>
<protein>
    <submittedName>
        <fullName evidence="1">Uncharacterized protein</fullName>
    </submittedName>
</protein>
<gene>
    <name evidence="1" type="ORF">JCGZ_11211</name>
</gene>
<accession>A0A067KRY4</accession>
<proteinExistence type="predicted"/>
<organism evidence="1 2">
    <name type="scientific">Jatropha curcas</name>
    <name type="common">Barbados nut</name>
    <dbReference type="NCBI Taxonomy" id="180498"/>
    <lineage>
        <taxon>Eukaryota</taxon>
        <taxon>Viridiplantae</taxon>
        <taxon>Streptophyta</taxon>
        <taxon>Embryophyta</taxon>
        <taxon>Tracheophyta</taxon>
        <taxon>Spermatophyta</taxon>
        <taxon>Magnoliopsida</taxon>
        <taxon>eudicotyledons</taxon>
        <taxon>Gunneridae</taxon>
        <taxon>Pentapetalae</taxon>
        <taxon>rosids</taxon>
        <taxon>fabids</taxon>
        <taxon>Malpighiales</taxon>
        <taxon>Euphorbiaceae</taxon>
        <taxon>Crotonoideae</taxon>
        <taxon>Jatropheae</taxon>
        <taxon>Jatropha</taxon>
    </lineage>
</organism>
<name>A0A067KRY4_JATCU</name>